<keyword evidence="10" id="KW-1185">Reference proteome</keyword>
<evidence type="ECO:0000256" key="7">
    <source>
        <dbReference type="PROSITE-ProRule" id="PRU01161"/>
    </source>
</evidence>
<proteinExistence type="predicted"/>
<evidence type="ECO:0000256" key="5">
    <source>
        <dbReference type="ARBA" id="ARBA00023422"/>
    </source>
</evidence>
<evidence type="ECO:0000313" key="10">
    <source>
        <dbReference type="Proteomes" id="UP000781932"/>
    </source>
</evidence>
<dbReference type="InterPro" id="IPR027417">
    <property type="entry name" value="P-loop_NTPase"/>
</dbReference>
<feature type="short sequence motif" description="GXGXXG" evidence="7">
    <location>
        <begin position="16"/>
        <end position="21"/>
    </location>
</feature>
<evidence type="ECO:0000256" key="3">
    <source>
        <dbReference type="ARBA" id="ARBA00022963"/>
    </source>
</evidence>
<evidence type="ECO:0000256" key="4">
    <source>
        <dbReference type="ARBA" id="ARBA00023098"/>
    </source>
</evidence>
<evidence type="ECO:0000256" key="6">
    <source>
        <dbReference type="PROSITE-ProRule" id="PRU00023"/>
    </source>
</evidence>
<feature type="repeat" description="ANK" evidence="6">
    <location>
        <begin position="975"/>
        <end position="1007"/>
    </location>
</feature>
<dbReference type="Gene3D" id="1.25.40.20">
    <property type="entry name" value="Ankyrin repeat-containing domain"/>
    <property type="match status" value="2"/>
</dbReference>
<evidence type="ECO:0000256" key="2">
    <source>
        <dbReference type="ARBA" id="ARBA00022801"/>
    </source>
</evidence>
<dbReference type="RefSeq" id="XP_038747944.1">
    <property type="nucleotide sequence ID" value="XM_038886694.1"/>
</dbReference>
<feature type="domain" description="PNPLA" evidence="8">
    <location>
        <begin position="12"/>
        <end position="206"/>
    </location>
</feature>
<comment type="catalytic activity">
    <reaction evidence="5">
        <text>a 1,2-diacyl-sn-glycero-3-phosphocholine + H2O = a 1-acyl-sn-glycero-3-phosphocholine + a fatty acid + H(+)</text>
        <dbReference type="Rhea" id="RHEA:15801"/>
        <dbReference type="ChEBI" id="CHEBI:15377"/>
        <dbReference type="ChEBI" id="CHEBI:15378"/>
        <dbReference type="ChEBI" id="CHEBI:28868"/>
        <dbReference type="ChEBI" id="CHEBI:57643"/>
        <dbReference type="ChEBI" id="CHEBI:58168"/>
        <dbReference type="EC" id="3.1.1.4"/>
    </reaction>
    <physiologicalReaction direction="left-to-right" evidence="5">
        <dbReference type="Rhea" id="RHEA:15802"/>
    </physiologicalReaction>
</comment>
<reference evidence="9" key="1">
    <citation type="submission" date="2020-03" db="EMBL/GenBank/DDBJ databases">
        <authorList>
            <person name="He L."/>
        </authorList>
    </citation>
    <scope>NUCLEOTIDE SEQUENCE</scope>
    <source>
        <strain evidence="9">CkLH20</strain>
    </source>
</reference>
<dbReference type="SUPFAM" id="SSF52151">
    <property type="entry name" value="FabD/lysophospholipase-like"/>
    <property type="match status" value="1"/>
</dbReference>
<dbReference type="PROSITE" id="PS50297">
    <property type="entry name" value="ANK_REP_REGION"/>
    <property type="match status" value="2"/>
</dbReference>
<comment type="caution">
    <text evidence="9">The sequence shown here is derived from an EMBL/GenBank/DDBJ whole genome shotgun (WGS) entry which is preliminary data.</text>
</comment>
<dbReference type="GO" id="GO:0043531">
    <property type="term" value="F:ADP binding"/>
    <property type="evidence" value="ECO:0007669"/>
    <property type="project" value="InterPro"/>
</dbReference>
<feature type="short sequence motif" description="DGA/G" evidence="7">
    <location>
        <begin position="193"/>
        <end position="195"/>
    </location>
</feature>
<dbReference type="EC" id="3.1.1.4" evidence="1"/>
<keyword evidence="2 7" id="KW-0378">Hydrolase</keyword>
<dbReference type="GeneID" id="62159768"/>
<evidence type="ECO:0000313" key="9">
    <source>
        <dbReference type="EMBL" id="KAF9878483.1"/>
    </source>
</evidence>
<dbReference type="SMART" id="SM00248">
    <property type="entry name" value="ANK"/>
    <property type="match status" value="6"/>
</dbReference>
<feature type="repeat" description="ANK" evidence="6">
    <location>
        <begin position="1111"/>
        <end position="1146"/>
    </location>
</feature>
<dbReference type="GO" id="GO:0019369">
    <property type="term" value="P:arachidonate metabolic process"/>
    <property type="evidence" value="ECO:0007669"/>
    <property type="project" value="TreeGrafter"/>
</dbReference>
<organism evidence="9 10">
    <name type="scientific">Colletotrichum karsti</name>
    <dbReference type="NCBI Taxonomy" id="1095194"/>
    <lineage>
        <taxon>Eukaryota</taxon>
        <taxon>Fungi</taxon>
        <taxon>Dikarya</taxon>
        <taxon>Ascomycota</taxon>
        <taxon>Pezizomycotina</taxon>
        <taxon>Sordariomycetes</taxon>
        <taxon>Hypocreomycetidae</taxon>
        <taxon>Glomerellales</taxon>
        <taxon>Glomerellaceae</taxon>
        <taxon>Colletotrichum</taxon>
        <taxon>Colletotrichum boninense species complex</taxon>
    </lineage>
</organism>
<feature type="active site" description="Proton acceptor" evidence="7">
    <location>
        <position position="193"/>
    </location>
</feature>
<name>A0A9P6I728_9PEZI</name>
<sequence length="1427" mass="157219">MLASGPAKPRVLCLDGGGIRGLSEVLILKELMLQVRIRNDLDYTPEPNQCFDFICGTSTGGLLAVLLGRLGKTLDECETLFREFGSRIFSGGSFSRALRMVSTGSKHTSEGLSGVIRSQVGGQKMHEVDGASSGHVPVAVIAVSRSTRHSYMFRTYGTRASIEACPIVDACLATSAATTCFPSITINGIEYIDGAVRDNNPTDAALKELESAESPLPLRDAVSGVGCLVSIGTGLGSYGRESSGAISKLVPQGFSSVKNAAKMCIKIATDCHEAHLEIKDKFEKGNAGDAYYRFDVDRGLESVMLNESDSEALQHITAVTRAYLRRRQTKMEQCALAIKPRRKIESIEPPMYQALGFGPSSLVYPGLPESTATFFGRSRELSQLQTALDPLRPSRKNALLFAVGGSGKTQLALRHIHEERGRYSAIIWINASTKASAEESIEEVAAAMRSSWPRDTPMLPAERDANSLVQVKSRLRCTRHRNWLLVIDSADDPERNDLAKYIPRCDFGSVLVTSTRRRACIGFRPESPIHLDGLDFGSSHKLLLTSARLAEIPDDLEPAKAIIKELSGIPLAIEQAGGLILNGEFTLPDFLDEYRENYRALMELHLDEGTLSYEKDGVILTILDMTYRHLSIDPKQLFLLNFIGVLGSWQIPMSLLDNFEFFGPNPSVPNTSSAGFDNVQDILGKPGVLRLTLRRLASFSLIRLKEDGNHIAAHGLARAVCKRNHLTSISSQLELDGSHYEICRTYLTPLRHQLSLIKEHLSDQDLNPHDGQFRTPNAIILRQSAWADLSEGLADRSKDLFRKAITYEAIRDSQAGFKWPNDEMALDILCGFSRACHTSGDLNQAIESMESAVRLSERFYGNESEVTLHLVSRLRYICERREIMQQHHKAALLASTTTRYDSAGLKLSRRSTRSHEDHLQHFESRSESEWNADNLVREIGNLGQDLLDAARSGNAIMTRLFLDSPDIHPKTKSVHGKKLLHTAVQHDQPEIVRLLLDQGVDVDSANRRGWTPLFLATRQRQVSPLILGFLLDHGADPHRICDGFLSILEYDLFSGSQHLFRCIMGKGSCSTLRDSCGRTLLHIVVEHGTPAALASLLRSAPGLDVDAQRDNGDTALHEACKSRRHSALQAATILLGAGARCDISNNDGRTTVDIATINDGRTAVDNATITRNYGIKRILHAKPGGHRKANLTWSNMSVAEVVVSESLQILKQRLRKATRGDLDASSASYGTPLHQACGRGLPFVEVLLKAGADPNVVDSDNQTPLYAMLRHRTPHTECIKALIDHGADTDKMPDAPKSLTLWERACQAGHWPAALELLRRCRHINPKSSHVRRVLSQASIRYSKMTPERVVELLKLDSLELKRTGSKKAPSGVPPALHSGGNTIGQFELVEEYEHHLRPSEVLLQELRYAGELLGAVTPTESIATNF</sequence>
<protein>
    <recommendedName>
        <fullName evidence="1">phospholipase A2</fullName>
        <ecNumber evidence="1">3.1.1.4</ecNumber>
    </recommendedName>
</protein>
<dbReference type="Gene3D" id="3.40.1090.10">
    <property type="entry name" value="Cytosolic phospholipase A2 catalytic domain"/>
    <property type="match status" value="1"/>
</dbReference>
<dbReference type="PANTHER" id="PTHR24185:SF1">
    <property type="entry name" value="CALCIUM-INDEPENDENT PHOSPHOLIPASE A2-GAMMA"/>
    <property type="match status" value="1"/>
</dbReference>
<dbReference type="InterPro" id="IPR002641">
    <property type="entry name" value="PNPLA_dom"/>
</dbReference>
<feature type="short sequence motif" description="GXSXG" evidence="7">
    <location>
        <begin position="56"/>
        <end position="60"/>
    </location>
</feature>
<dbReference type="InterPro" id="IPR036770">
    <property type="entry name" value="Ankyrin_rpt-contain_sf"/>
</dbReference>
<dbReference type="Proteomes" id="UP000781932">
    <property type="component" value="Unassembled WGS sequence"/>
</dbReference>
<dbReference type="OrthoDB" id="1658288at2759"/>
<dbReference type="EMBL" id="JAATWM020000010">
    <property type="protein sequence ID" value="KAF9878483.1"/>
    <property type="molecule type" value="Genomic_DNA"/>
</dbReference>
<dbReference type="InterPro" id="IPR016035">
    <property type="entry name" value="Acyl_Trfase/lysoPLipase"/>
</dbReference>
<dbReference type="GO" id="GO:0016020">
    <property type="term" value="C:membrane"/>
    <property type="evidence" value="ECO:0007669"/>
    <property type="project" value="TreeGrafter"/>
</dbReference>
<dbReference type="Pfam" id="PF01734">
    <property type="entry name" value="Patatin"/>
    <property type="match status" value="1"/>
</dbReference>
<dbReference type="GO" id="GO:0016042">
    <property type="term" value="P:lipid catabolic process"/>
    <property type="evidence" value="ECO:0007669"/>
    <property type="project" value="UniProtKB-UniRule"/>
</dbReference>
<dbReference type="Gene3D" id="3.40.50.300">
    <property type="entry name" value="P-loop containing nucleotide triphosphate hydrolases"/>
    <property type="match status" value="1"/>
</dbReference>
<feature type="active site" description="Nucleophile" evidence="7">
    <location>
        <position position="58"/>
    </location>
</feature>
<dbReference type="Pfam" id="PF12796">
    <property type="entry name" value="Ank_2"/>
    <property type="match status" value="3"/>
</dbReference>
<accession>A0A9P6I728</accession>
<keyword evidence="4 7" id="KW-0443">Lipid metabolism</keyword>
<dbReference type="PANTHER" id="PTHR24185">
    <property type="entry name" value="CALCIUM-INDEPENDENT PHOSPHOLIPASE A2-GAMMA"/>
    <property type="match status" value="1"/>
</dbReference>
<evidence type="ECO:0000259" key="8">
    <source>
        <dbReference type="PROSITE" id="PS51635"/>
    </source>
</evidence>
<dbReference type="SUPFAM" id="SSF48403">
    <property type="entry name" value="Ankyrin repeat"/>
    <property type="match status" value="2"/>
</dbReference>
<keyword evidence="3 7" id="KW-0442">Lipid degradation</keyword>
<dbReference type="SUPFAM" id="SSF52540">
    <property type="entry name" value="P-loop containing nucleoside triphosphate hydrolases"/>
    <property type="match status" value="1"/>
</dbReference>
<dbReference type="PROSITE" id="PS50088">
    <property type="entry name" value="ANK_REPEAT"/>
    <property type="match status" value="3"/>
</dbReference>
<gene>
    <name evidence="9" type="ORF">CkaCkLH20_03975</name>
</gene>
<keyword evidence="6" id="KW-0040">ANK repeat</keyword>
<evidence type="ECO:0000256" key="1">
    <source>
        <dbReference type="ARBA" id="ARBA00013278"/>
    </source>
</evidence>
<dbReference type="PROSITE" id="PS51635">
    <property type="entry name" value="PNPLA"/>
    <property type="match status" value="1"/>
</dbReference>
<dbReference type="GO" id="GO:0046486">
    <property type="term" value="P:glycerolipid metabolic process"/>
    <property type="evidence" value="ECO:0007669"/>
    <property type="project" value="UniProtKB-ARBA"/>
</dbReference>
<dbReference type="InterPro" id="IPR002110">
    <property type="entry name" value="Ankyrin_rpt"/>
</dbReference>
<reference evidence="9" key="2">
    <citation type="submission" date="2020-11" db="EMBL/GenBank/DDBJ databases">
        <title>Whole genome sequencing of Colletotrichum sp.</title>
        <authorList>
            <person name="Li H."/>
        </authorList>
    </citation>
    <scope>NUCLEOTIDE SEQUENCE</scope>
    <source>
        <strain evidence="9">CkLH20</strain>
    </source>
</reference>
<dbReference type="GO" id="GO:0047499">
    <property type="term" value="F:calcium-independent phospholipase A2 activity"/>
    <property type="evidence" value="ECO:0007669"/>
    <property type="project" value="TreeGrafter"/>
</dbReference>
<feature type="repeat" description="ANK" evidence="6">
    <location>
        <begin position="1008"/>
        <end position="1042"/>
    </location>
</feature>